<sequence length="65" mass="6749">MATPFADETMLQVSTKNAAFLADSGALGACVAPIWNGLDAIDENGGLNRDSGCAHRLQKELRGGT</sequence>
<accession>A0A075GBZ4</accession>
<name>A0A075GBZ4_9EURY</name>
<dbReference type="AlphaFoldDB" id="A0A075GBZ4"/>
<reference evidence="1" key="1">
    <citation type="journal article" date="2014" name="Genome Biol. Evol.">
        <title>Pangenome evidence for extensive interdomain horizontal transfer affecting lineage core and shell genes in uncultured planktonic thaumarchaeota and euryarchaeota.</title>
        <authorList>
            <person name="Deschamps P."/>
            <person name="Zivanovic Y."/>
            <person name="Moreira D."/>
            <person name="Rodriguez-Valera F."/>
            <person name="Lopez-Garcia P."/>
        </authorList>
    </citation>
    <scope>NUCLEOTIDE SEQUENCE</scope>
</reference>
<organism evidence="1">
    <name type="scientific">uncultured marine group II/III euryarchaeote KM3_110_E06</name>
    <dbReference type="NCBI Taxonomy" id="1457852"/>
    <lineage>
        <taxon>Archaea</taxon>
        <taxon>Methanobacteriati</taxon>
        <taxon>Methanobacteriota</taxon>
        <taxon>environmental samples</taxon>
    </lineage>
</organism>
<dbReference type="EMBL" id="KF900565">
    <property type="protein sequence ID" value="AIE99506.1"/>
    <property type="molecule type" value="Genomic_DNA"/>
</dbReference>
<proteinExistence type="predicted"/>
<evidence type="ECO:0000313" key="1">
    <source>
        <dbReference type="EMBL" id="AIE99506.1"/>
    </source>
</evidence>
<protein>
    <submittedName>
        <fullName evidence="1">Uncharacterized protein</fullName>
    </submittedName>
</protein>